<evidence type="ECO:0000313" key="3">
    <source>
        <dbReference type="EMBL" id="CAL4782730.1"/>
    </source>
</evidence>
<name>A0A9P1G0J7_9DINO</name>
<feature type="compositionally biased region" description="Basic residues" evidence="1">
    <location>
        <begin position="490"/>
        <end position="501"/>
    </location>
</feature>
<dbReference type="EMBL" id="CAMXCT020002071">
    <property type="protein sequence ID" value="CAL1148793.1"/>
    <property type="molecule type" value="Genomic_DNA"/>
</dbReference>
<keyword evidence="4" id="KW-1185">Reference proteome</keyword>
<evidence type="ECO:0000313" key="4">
    <source>
        <dbReference type="Proteomes" id="UP001152797"/>
    </source>
</evidence>
<feature type="region of interest" description="Disordered" evidence="1">
    <location>
        <begin position="688"/>
        <end position="713"/>
    </location>
</feature>
<feature type="region of interest" description="Disordered" evidence="1">
    <location>
        <begin position="303"/>
        <end position="331"/>
    </location>
</feature>
<reference evidence="2" key="1">
    <citation type="submission" date="2022-10" db="EMBL/GenBank/DDBJ databases">
        <authorList>
            <person name="Chen Y."/>
            <person name="Dougan E. K."/>
            <person name="Chan C."/>
            <person name="Rhodes N."/>
            <person name="Thang M."/>
        </authorList>
    </citation>
    <scope>NUCLEOTIDE SEQUENCE</scope>
</reference>
<feature type="region of interest" description="Disordered" evidence="1">
    <location>
        <begin position="568"/>
        <end position="610"/>
    </location>
</feature>
<accession>A0A9P1G0J7</accession>
<proteinExistence type="predicted"/>
<dbReference type="AlphaFoldDB" id="A0A9P1G0J7"/>
<dbReference type="Proteomes" id="UP001152797">
    <property type="component" value="Unassembled WGS sequence"/>
</dbReference>
<evidence type="ECO:0000313" key="2">
    <source>
        <dbReference type="EMBL" id="CAI3995418.1"/>
    </source>
</evidence>
<feature type="region of interest" description="Disordered" evidence="1">
    <location>
        <begin position="392"/>
        <end position="420"/>
    </location>
</feature>
<dbReference type="EMBL" id="CAMXCT030002071">
    <property type="protein sequence ID" value="CAL4782730.1"/>
    <property type="molecule type" value="Genomic_DNA"/>
</dbReference>
<sequence>MGGGKGGARHEAKPWVDVGLLYKCLEKHQKLLADMKAYEHVSSQAAPNAKALLDLKNLWAGLLELSPQGSIHSQPLRQALISLLTTIPDLNSGKHSGAVWANLKIERLNCMLKHVRQLEYQSLLEGLEKLQTAPGPNADPGDAEVVPENPGAEHVEQAEEEQRLACNFQKPSWKRGKLEEACCISPACQQKAKRAHKQWSALEQADPSSPSHLVSHLEALEKAQKRVPAEAAGRAPEGSAVKTSLLWSNSWTKAEVIILSYVASTGRAKGVPVEIRDLIPFHHKFLGKEICWQKTGPSGISGLEGQVESKEVLERTSGKQRGPGKGPSPTQVLEKTWEWVVGKEVPGMRQALISLLTTIPDLNSGKHSGAVWANLKIELEYQSLLEGLEKLQTAPGPNADPGDAEVVPENPGAEHVEQAEEEQRLACNFQKPSWKRGKLEEACCISPACQQKAKRAHKQWSALEQADPSSPSHLVSHLEALEKAKDLGKSKAKPKAKAKASQRKDLEKSKTVGLDKPAAKPKVMVDWHQTLENSGRVSSEDLFALEPQWDQWRATVLLAWWTWQNARTSGKQRGPGKDQWKAKRSWKGPKSHPSFGKDLGMGGGKGGARHEAKPWVDVGLLYKCLEKHQKLLADMKAYEHVSSQAAPNAKALLDLKNLWAGLLELSPQGSIHSQLEYQSLLEGLEKLQTAPGPNADPGDAEVVPENPGAEHVEQAEEEQRLACNFQKPSWKRGKLEEACCISPACRQKAKRAHKQWSALEQADPSSPSHLVSHLEALEKAKDLGKSKAKASQRKDLEKSKAVGLDKPTAKPKVMVDWHQTLENSGRVSSEDLFALEQLLDKS</sequence>
<gene>
    <name evidence="2" type="ORF">C1SCF055_LOCUS21984</name>
</gene>
<organism evidence="2">
    <name type="scientific">Cladocopium goreaui</name>
    <dbReference type="NCBI Taxonomy" id="2562237"/>
    <lineage>
        <taxon>Eukaryota</taxon>
        <taxon>Sar</taxon>
        <taxon>Alveolata</taxon>
        <taxon>Dinophyceae</taxon>
        <taxon>Suessiales</taxon>
        <taxon>Symbiodiniaceae</taxon>
        <taxon>Cladocopium</taxon>
    </lineage>
</organism>
<evidence type="ECO:0000256" key="1">
    <source>
        <dbReference type="SAM" id="MobiDB-lite"/>
    </source>
</evidence>
<feature type="region of interest" description="Disordered" evidence="1">
    <location>
        <begin position="783"/>
        <end position="808"/>
    </location>
</feature>
<feature type="region of interest" description="Disordered" evidence="1">
    <location>
        <begin position="485"/>
        <end position="517"/>
    </location>
</feature>
<comment type="caution">
    <text evidence="2">The sequence shown here is derived from an EMBL/GenBank/DDBJ whole genome shotgun (WGS) entry which is preliminary data.</text>
</comment>
<feature type="region of interest" description="Disordered" evidence="1">
    <location>
        <begin position="131"/>
        <end position="159"/>
    </location>
</feature>
<dbReference type="EMBL" id="CAMXCT010002071">
    <property type="protein sequence ID" value="CAI3995418.1"/>
    <property type="molecule type" value="Genomic_DNA"/>
</dbReference>
<feature type="compositionally biased region" description="Basic and acidic residues" evidence="1">
    <location>
        <begin position="307"/>
        <end position="317"/>
    </location>
</feature>
<reference evidence="3 4" key="2">
    <citation type="submission" date="2024-05" db="EMBL/GenBank/DDBJ databases">
        <authorList>
            <person name="Chen Y."/>
            <person name="Shah S."/>
            <person name="Dougan E. K."/>
            <person name="Thang M."/>
            <person name="Chan C."/>
        </authorList>
    </citation>
    <scope>NUCLEOTIDE SEQUENCE [LARGE SCALE GENOMIC DNA]</scope>
</reference>
<protein>
    <submittedName>
        <fullName evidence="2">Uncharacterized protein</fullName>
    </submittedName>
</protein>